<feature type="region of interest" description="Disordered" evidence="1">
    <location>
        <begin position="453"/>
        <end position="476"/>
    </location>
</feature>
<evidence type="ECO:0000313" key="2">
    <source>
        <dbReference type="EMBL" id="QHU27705.1"/>
    </source>
</evidence>
<proteinExistence type="predicted"/>
<protein>
    <submittedName>
        <fullName evidence="2">Uncharacterized protein</fullName>
    </submittedName>
</protein>
<dbReference type="AlphaFoldDB" id="A0A6C0LCC0"/>
<evidence type="ECO:0000256" key="1">
    <source>
        <dbReference type="SAM" id="MobiDB-lite"/>
    </source>
</evidence>
<reference evidence="2" key="1">
    <citation type="journal article" date="2020" name="Nature">
        <title>Giant virus diversity and host interactions through global metagenomics.</title>
        <authorList>
            <person name="Schulz F."/>
            <person name="Roux S."/>
            <person name="Paez-Espino D."/>
            <person name="Jungbluth S."/>
            <person name="Walsh D.A."/>
            <person name="Denef V.J."/>
            <person name="McMahon K.D."/>
            <person name="Konstantinidis K.T."/>
            <person name="Eloe-Fadrosh E.A."/>
            <person name="Kyrpides N.C."/>
            <person name="Woyke T."/>
        </authorList>
    </citation>
    <scope>NUCLEOTIDE SEQUENCE</scope>
    <source>
        <strain evidence="2">GVMAG-M-3300027769-26</strain>
    </source>
</reference>
<sequence length="500" mass="57462">MKDKCDNVITLKQYGPTCWFNSILMAVLYSDESRKLLLKKSKKWNNKILIFKTLKHILEKKYFRSSNIYNDYEYFDKIRPEYILEKLYKYNKKKFSFNPKIKKGGYAPALYIRKIYKLLGAKVLFLDYKDDLLYYSKYNNTKVNSSAVKKGPVIDVVVKFVSKEKVLEKFESPDVIIINFTKSILDNIPGYYKVPTDSPFYNIVSFNDKVAIKGMNYIQDSVILSNWNRTEIGGHSIAGIKCKDNKYVYNGWTRGTIDIHLQNVNFTKEDYDKEKLWVSEVINKRVVYVNVNNNIVVDKLPVGGILVSDNIHIPCELMKYDWNVMKNSEFCINKKECLLDTHSNKSIKEIINKDKNELCFSFNKGPRLLIYVNNNSKNSKNSAGVSGKDKGAKECPEGKVLNPLTNRCINIKSINKLPKKPLSKMDKKCPEGKVLNPKTGRCIKTENFLKANAKPQPNINIPTGVKPEPKKCPEGKVLNPKTGRCIKDENFLKAKAKAKA</sequence>
<organism evidence="2">
    <name type="scientific">viral metagenome</name>
    <dbReference type="NCBI Taxonomy" id="1070528"/>
    <lineage>
        <taxon>unclassified sequences</taxon>
        <taxon>metagenomes</taxon>
        <taxon>organismal metagenomes</taxon>
    </lineage>
</organism>
<accession>A0A6C0LCC0</accession>
<name>A0A6C0LCC0_9ZZZZ</name>
<dbReference type="EMBL" id="MN740460">
    <property type="protein sequence ID" value="QHU27705.1"/>
    <property type="molecule type" value="Genomic_DNA"/>
</dbReference>